<dbReference type="STRING" id="1849968.A8C32_02145"/>
<comment type="cofactor">
    <cofactor evidence="1">
        <name>FAD</name>
        <dbReference type="ChEBI" id="CHEBI:57692"/>
    </cofactor>
</comment>
<dbReference type="SUPFAM" id="SSF54373">
    <property type="entry name" value="FAD-linked reductases, C-terminal domain"/>
    <property type="match status" value="1"/>
</dbReference>
<dbReference type="Gene3D" id="3.50.50.60">
    <property type="entry name" value="FAD/NAD(P)-binding domain"/>
    <property type="match status" value="1"/>
</dbReference>
<dbReference type="GO" id="GO:0071949">
    <property type="term" value="F:FAD binding"/>
    <property type="evidence" value="ECO:0007669"/>
    <property type="project" value="InterPro"/>
</dbReference>
<proteinExistence type="predicted"/>
<keyword evidence="6" id="KW-1185">Reference proteome</keyword>
<evidence type="ECO:0000313" key="6">
    <source>
        <dbReference type="Proteomes" id="UP000095713"/>
    </source>
</evidence>
<dbReference type="GO" id="GO:0016709">
    <property type="term" value="F:oxidoreductase activity, acting on paired donors, with incorporation or reduction of molecular oxygen, NAD(P)H as one donor, and incorporation of one atom of oxygen"/>
    <property type="evidence" value="ECO:0007669"/>
    <property type="project" value="UniProtKB-ARBA"/>
</dbReference>
<dbReference type="OrthoDB" id="9766816at2"/>
<feature type="domain" description="FAD-binding" evidence="4">
    <location>
        <begin position="5"/>
        <end position="339"/>
    </location>
</feature>
<evidence type="ECO:0000256" key="3">
    <source>
        <dbReference type="ARBA" id="ARBA00022827"/>
    </source>
</evidence>
<dbReference type="RefSeq" id="WP_069829789.1">
    <property type="nucleotide sequence ID" value="NZ_MDJD01000034.1"/>
</dbReference>
<organism evidence="5 6">
    <name type="scientific">Flavivirga aquatica</name>
    <dbReference type="NCBI Taxonomy" id="1849968"/>
    <lineage>
        <taxon>Bacteria</taxon>
        <taxon>Pseudomonadati</taxon>
        <taxon>Bacteroidota</taxon>
        <taxon>Flavobacteriia</taxon>
        <taxon>Flavobacteriales</taxon>
        <taxon>Flavobacteriaceae</taxon>
        <taxon>Flavivirga</taxon>
    </lineage>
</organism>
<dbReference type="InterPro" id="IPR002938">
    <property type="entry name" value="FAD-bd"/>
</dbReference>
<evidence type="ECO:0000256" key="1">
    <source>
        <dbReference type="ARBA" id="ARBA00001974"/>
    </source>
</evidence>
<evidence type="ECO:0000259" key="4">
    <source>
        <dbReference type="Pfam" id="PF01494"/>
    </source>
</evidence>
<dbReference type="Gene3D" id="3.40.30.120">
    <property type="match status" value="1"/>
</dbReference>
<dbReference type="AlphaFoldDB" id="A0A1E5TA66"/>
<dbReference type="Proteomes" id="UP000095713">
    <property type="component" value="Unassembled WGS sequence"/>
</dbReference>
<evidence type="ECO:0000313" key="5">
    <source>
        <dbReference type="EMBL" id="OEK08280.1"/>
    </source>
</evidence>
<dbReference type="SUPFAM" id="SSF51905">
    <property type="entry name" value="FAD/NAD(P)-binding domain"/>
    <property type="match status" value="1"/>
</dbReference>
<keyword evidence="3" id="KW-0274">FAD</keyword>
<dbReference type="NCBIfam" id="NF005531">
    <property type="entry name" value="PRK07190.1"/>
    <property type="match status" value="1"/>
</dbReference>
<protein>
    <recommendedName>
        <fullName evidence="4">FAD-binding domain-containing protein</fullName>
    </recommendedName>
</protein>
<dbReference type="Gene3D" id="3.30.9.10">
    <property type="entry name" value="D-Amino Acid Oxidase, subunit A, domain 2"/>
    <property type="match status" value="1"/>
</dbReference>
<dbReference type="PANTHER" id="PTHR43004">
    <property type="entry name" value="TRK SYSTEM POTASSIUM UPTAKE PROTEIN"/>
    <property type="match status" value="1"/>
</dbReference>
<dbReference type="InterPro" id="IPR050641">
    <property type="entry name" value="RIFMO-like"/>
</dbReference>
<name>A0A1E5TA66_9FLAO</name>
<accession>A0A1E5TA66</accession>
<sequence length="492" mass="55519">MITKETDIFIVGAGPVGLACAYLAELSGLKTIIIDKSEGPLKVGRADALNGRTLQLLEVANLFEELYPLGLPCNTSSIWENGKFVSRQSSWWDELEGCFHKHFLMLGQSFVEKLLDEKLNALNASVLRQTTLEDILVTDEGCISILSNGDVIKSDYLIGSDGSHSFVRKHFNVPFEITRPQIVWAVIDAVLDTDFTKVPEIIVFQAETSDVAWIPREGNIDRFYVRMDRKDFTIEDAMERVNIAMSPYIVKIKELVWFSQFSVKESVAEKFLIQDRVILAGDACHIHSVNGGQGLNTGLADSFNLIWKLSMIKNYGANKSLLNSYENERKPIALSVIQSSGELVRSTKYSKSGTHAKDYVEIVEKRAGNITGMGIRYSEKGLAGTRVYDIKVNKGKEKNRLYTLLDYTKFTLLYFSDQKIDLELPDFVKLIQIHSNDSKHELWTESEHYKNQIVLVRPDSYIESLGPLSETDSLIKDFLSKYSKPEVEVNLS</sequence>
<dbReference type="EMBL" id="MDJD01000034">
    <property type="protein sequence ID" value="OEK08280.1"/>
    <property type="molecule type" value="Genomic_DNA"/>
</dbReference>
<evidence type="ECO:0000256" key="2">
    <source>
        <dbReference type="ARBA" id="ARBA00022630"/>
    </source>
</evidence>
<dbReference type="PRINTS" id="PR00420">
    <property type="entry name" value="RNGMNOXGNASE"/>
</dbReference>
<keyword evidence="2" id="KW-0285">Flavoprotein</keyword>
<dbReference type="InterPro" id="IPR036188">
    <property type="entry name" value="FAD/NAD-bd_sf"/>
</dbReference>
<dbReference type="Pfam" id="PF01494">
    <property type="entry name" value="FAD_binding_3"/>
    <property type="match status" value="1"/>
</dbReference>
<comment type="caution">
    <text evidence="5">The sequence shown here is derived from an EMBL/GenBank/DDBJ whole genome shotgun (WGS) entry which is preliminary data.</text>
</comment>
<gene>
    <name evidence="5" type="ORF">A8C32_02145</name>
</gene>
<dbReference type="PROSITE" id="PS51257">
    <property type="entry name" value="PROKAR_LIPOPROTEIN"/>
    <property type="match status" value="1"/>
</dbReference>
<dbReference type="PANTHER" id="PTHR43004:SF19">
    <property type="entry name" value="BINDING MONOOXYGENASE, PUTATIVE (JCVI)-RELATED"/>
    <property type="match status" value="1"/>
</dbReference>
<reference evidence="5 6" key="1">
    <citation type="submission" date="2016-05" db="EMBL/GenBank/DDBJ databases">
        <title>Draft Genome Sequence of Algibacter sp. Strain SK-16 Isolated from the Surface Water of Aburatsubo Inlet.</title>
        <authorList>
            <person name="Wong S.-K."/>
            <person name="Yoshizawa S."/>
            <person name="Nakajima Y."/>
            <person name="Ogura Y."/>
            <person name="Tetsuya H."/>
            <person name="Hamasaki K."/>
        </authorList>
    </citation>
    <scope>NUCLEOTIDE SEQUENCE [LARGE SCALE GENOMIC DNA]</scope>
    <source>
        <strain evidence="5 6">SK-16</strain>
    </source>
</reference>